<name>A0A671W3Q5_SPAAU</name>
<dbReference type="GO" id="GO:0070212">
    <property type="term" value="P:protein poly-ADP-ribosylation"/>
    <property type="evidence" value="ECO:0007669"/>
    <property type="project" value="TreeGrafter"/>
</dbReference>
<dbReference type="Gene3D" id="3.40.220.10">
    <property type="entry name" value="Leucine Aminopeptidase, subunit E, domain 1"/>
    <property type="match status" value="1"/>
</dbReference>
<evidence type="ECO:0000256" key="7">
    <source>
        <dbReference type="RuleBase" id="RU362114"/>
    </source>
</evidence>
<dbReference type="SUPFAM" id="SSF52949">
    <property type="entry name" value="Macro domain-like"/>
    <property type="match status" value="1"/>
</dbReference>
<dbReference type="Pfam" id="PF00644">
    <property type="entry name" value="PARP"/>
    <property type="match status" value="1"/>
</dbReference>
<dbReference type="InterPro" id="IPR052056">
    <property type="entry name" value="Mono-ARTD/PARP"/>
</dbReference>
<evidence type="ECO:0000313" key="9">
    <source>
        <dbReference type="Ensembl" id="ENSSAUP00010033475.1"/>
    </source>
</evidence>
<proteinExistence type="inferred from homology"/>
<dbReference type="SUPFAM" id="SSF56399">
    <property type="entry name" value="ADP-ribosylation"/>
    <property type="match status" value="1"/>
</dbReference>
<dbReference type="Ensembl" id="ENSSAUT00010035276.1">
    <property type="protein sequence ID" value="ENSSAUP00010033475.1"/>
    <property type="gene ID" value="ENSSAUG00010014218.1"/>
</dbReference>
<dbReference type="GO" id="GO:0010629">
    <property type="term" value="P:negative regulation of gene expression"/>
    <property type="evidence" value="ECO:0007669"/>
    <property type="project" value="TreeGrafter"/>
</dbReference>
<evidence type="ECO:0000256" key="2">
    <source>
        <dbReference type="ARBA" id="ARBA00022676"/>
    </source>
</evidence>
<dbReference type="Gene3D" id="3.90.228.10">
    <property type="match status" value="1"/>
</dbReference>
<dbReference type="EC" id="2.4.2.-" evidence="7"/>
<dbReference type="PANTHER" id="PTHR14453">
    <property type="entry name" value="PARP/ZINC FINGER CCCH TYPE DOMAIN CONTAINING PROTEIN"/>
    <property type="match status" value="1"/>
</dbReference>
<comment type="similarity">
    <text evidence="6">Belongs to the ARTD/PARP family.</text>
</comment>
<dbReference type="InterPro" id="IPR043472">
    <property type="entry name" value="Macro_dom-like"/>
</dbReference>
<keyword evidence="4 7" id="KW-0520">NAD</keyword>
<keyword evidence="10" id="KW-1185">Reference proteome</keyword>
<comment type="subcellular location">
    <subcellularLocation>
        <location evidence="1">Nucleus</location>
    </subcellularLocation>
</comment>
<dbReference type="GO" id="GO:0003714">
    <property type="term" value="F:transcription corepressor activity"/>
    <property type="evidence" value="ECO:0007669"/>
    <property type="project" value="TreeGrafter"/>
</dbReference>
<dbReference type="GO" id="GO:1990404">
    <property type="term" value="F:NAD+-protein mono-ADP-ribosyltransferase activity"/>
    <property type="evidence" value="ECO:0007669"/>
    <property type="project" value="TreeGrafter"/>
</dbReference>
<keyword evidence="2 7" id="KW-0328">Glycosyltransferase</keyword>
<reference evidence="9" key="1">
    <citation type="submission" date="2021-04" db="EMBL/GenBank/DDBJ databases">
        <authorList>
            <consortium name="Wellcome Sanger Institute Data Sharing"/>
        </authorList>
    </citation>
    <scope>NUCLEOTIDE SEQUENCE [LARGE SCALE GENOMIC DNA]</scope>
</reference>
<dbReference type="PANTHER" id="PTHR14453:SF107">
    <property type="entry name" value="POLY [ADP-RIBOSE] POLYMERASE"/>
    <property type="match status" value="1"/>
</dbReference>
<evidence type="ECO:0000256" key="4">
    <source>
        <dbReference type="ARBA" id="ARBA00023027"/>
    </source>
</evidence>
<evidence type="ECO:0000256" key="3">
    <source>
        <dbReference type="ARBA" id="ARBA00022679"/>
    </source>
</evidence>
<dbReference type="AlphaFoldDB" id="A0A671W3Q5"/>
<dbReference type="Proteomes" id="UP000472265">
    <property type="component" value="Chromosome 10"/>
</dbReference>
<dbReference type="CDD" id="cd01439">
    <property type="entry name" value="TCCD_inducible_PARP_like"/>
    <property type="match status" value="1"/>
</dbReference>
<keyword evidence="3 7" id="KW-0808">Transferase</keyword>
<keyword evidence="5" id="KW-0539">Nucleus</keyword>
<accession>A0A671W3Q5</accession>
<evidence type="ECO:0000259" key="8">
    <source>
        <dbReference type="PROSITE" id="PS51059"/>
    </source>
</evidence>
<evidence type="ECO:0000256" key="6">
    <source>
        <dbReference type="ARBA" id="ARBA00024347"/>
    </source>
</evidence>
<dbReference type="GeneTree" id="ENSGT00940000164121"/>
<dbReference type="PROSITE" id="PS51059">
    <property type="entry name" value="PARP_CATALYTIC"/>
    <property type="match status" value="1"/>
</dbReference>
<protein>
    <recommendedName>
        <fullName evidence="7">Poly [ADP-ribose] polymerase</fullName>
        <shortName evidence="7">PARP</shortName>
        <ecNumber evidence="7">2.4.2.-</ecNumber>
    </recommendedName>
</protein>
<sequence>MNSVYQTCENIVLFHHVCQKNGDPRPILIYSQKPKLLMRSNIKSNTWFFISAIFRSLTSDLDDITMTVGGGAKLQLVFGDITNETTDIVVNTTNFVDFHIGEFGFLNVSVFVSRSGWFPCKAICHVSGRRDTIEQLVCNIISYCENYGYKSVAIPAIYFTLPLYWDSMTHGEAFKVVALQPSSAEYKSVKEGFKRTVSKTVMKIERLQNVHLRKSYEVQKKQISDNRRHKGGAREKLLYHGTTRNNCDSIMKTGFNRSFAGQNGTSCGHGTYFAVHASYSAQPTFSKPAADGSQLLFVARVLTGVSTRGSSDMKVPLPRGRRQSHDRCDSVVDRIDNPSMYVVFHDNQAYPDYLITFK</sequence>
<reference evidence="9" key="2">
    <citation type="submission" date="2025-08" db="UniProtKB">
        <authorList>
            <consortium name="Ensembl"/>
        </authorList>
    </citation>
    <scope>IDENTIFICATION</scope>
</reference>
<dbReference type="GO" id="GO:0005634">
    <property type="term" value="C:nucleus"/>
    <property type="evidence" value="ECO:0007669"/>
    <property type="project" value="UniProtKB-SubCell"/>
</dbReference>
<feature type="domain" description="PARP catalytic" evidence="8">
    <location>
        <begin position="161"/>
        <end position="358"/>
    </location>
</feature>
<dbReference type="FunFam" id="3.90.228.10:FF:000008">
    <property type="entry name" value="Poly [ADP-ribose] polymerase"/>
    <property type="match status" value="1"/>
</dbReference>
<organism evidence="9 10">
    <name type="scientific">Sparus aurata</name>
    <name type="common">Gilthead sea bream</name>
    <dbReference type="NCBI Taxonomy" id="8175"/>
    <lineage>
        <taxon>Eukaryota</taxon>
        <taxon>Metazoa</taxon>
        <taxon>Chordata</taxon>
        <taxon>Craniata</taxon>
        <taxon>Vertebrata</taxon>
        <taxon>Euteleostomi</taxon>
        <taxon>Actinopterygii</taxon>
        <taxon>Neopterygii</taxon>
        <taxon>Teleostei</taxon>
        <taxon>Neoteleostei</taxon>
        <taxon>Acanthomorphata</taxon>
        <taxon>Eupercaria</taxon>
        <taxon>Spariformes</taxon>
        <taxon>Sparidae</taxon>
        <taxon>Sparus</taxon>
    </lineage>
</organism>
<dbReference type="GO" id="GO:0003950">
    <property type="term" value="F:NAD+ poly-ADP-ribosyltransferase activity"/>
    <property type="evidence" value="ECO:0007669"/>
    <property type="project" value="UniProtKB-UniRule"/>
</dbReference>
<dbReference type="InterPro" id="IPR012317">
    <property type="entry name" value="Poly(ADP-ribose)pol_cat_dom"/>
</dbReference>
<dbReference type="InParanoid" id="A0A671W3Q5"/>
<dbReference type="GO" id="GO:0005737">
    <property type="term" value="C:cytoplasm"/>
    <property type="evidence" value="ECO:0007669"/>
    <property type="project" value="TreeGrafter"/>
</dbReference>
<evidence type="ECO:0000313" key="10">
    <source>
        <dbReference type="Proteomes" id="UP000472265"/>
    </source>
</evidence>
<dbReference type="OMA" id="KEPHIRY"/>
<evidence type="ECO:0000256" key="5">
    <source>
        <dbReference type="ARBA" id="ARBA00023242"/>
    </source>
</evidence>
<evidence type="ECO:0000256" key="1">
    <source>
        <dbReference type="ARBA" id="ARBA00004123"/>
    </source>
</evidence>
<reference evidence="9" key="3">
    <citation type="submission" date="2025-09" db="UniProtKB">
        <authorList>
            <consortium name="Ensembl"/>
        </authorList>
    </citation>
    <scope>IDENTIFICATION</scope>
</reference>